<evidence type="ECO:0000256" key="4">
    <source>
        <dbReference type="SAM" id="MobiDB-lite"/>
    </source>
</evidence>
<dbReference type="PANTHER" id="PTHR31687">
    <property type="match status" value="1"/>
</dbReference>
<dbReference type="CDD" id="cd11384">
    <property type="entry name" value="RagA_like"/>
    <property type="match status" value="1"/>
</dbReference>
<sequence>MRLFNRKSSKPQVSPNGSQPNSSNGSLRSPGPTPNGSRPTSFPDVPLPKAPDPSLDPAGYLRSIHAVRERSKLVLEKAKKNQLKHFTVDMSKFGDVASFVVSIIKRDYAPDYASIPAHGRWQHFEVGGRPRIDQLMASWPSTVDNQERTRRLIDLFLVSVLLDAGAGTKWQYKSKESGKIYRRSEGLAVASLEMFKAGTFSSDPKEPNMVDSAGLKKLDVATVARGLQVSASNPIDGLEGRTSLLLRLAEALQNQEVFGLEARPGNMLDYLLSHPTTQAASVPIIPLPTLWSTLMESLTPIWPASRTQIDGVSMGDAWPCSVMPSHPTHPWENIVPFHKLTQWLTYSLMVPMNKLLHVHFAGAELLTGLPEYRNGGLFIDVGLLTLKPEDQKRGLAQYQRNAQQTGQPSMEVVPMFTADDDVIVEWRAVTVGLLDDLLTDVNQLLGLSGSAKLNLAQMLEAGSWKRQKQRKVLLMGKSGAGKSSMRSIVFSNYVAKDVRRLGATIDVEHSNIKFMGNLMLNLWDCGGQDGFVENYLNQSRSHVFGSVAVLIFVFDIESREFAADVVSYSNIIRALHEGSPSAKVFCLIHKMDLVQARLRQAMFDERAEYIREASEGFKDTVEFFATSIWDQSLYKAWTKIIYYLIPNAGTIEALLEQLAEVIDARELILYERTTCLTVAHVTRQTEESNPFTDRFERISSILKTHKQSMAKHTNIPAGSANFAEMQIKTGRFMFFITRLTENTNLAVAIPPSEQVFNAARVNIFQVRPKFAELDIAAKPRPPIQQAFAGSADTSGDGTDRGKGRETAMHGSGM</sequence>
<dbReference type="PANTHER" id="PTHR31687:SF3">
    <property type="entry name" value="PROTEIN URG3"/>
    <property type="match status" value="1"/>
</dbReference>
<dbReference type="InterPro" id="IPR012469">
    <property type="entry name" value="DUF1688"/>
</dbReference>
<feature type="compositionally biased region" description="Low complexity" evidence="4">
    <location>
        <begin position="11"/>
        <end position="26"/>
    </location>
</feature>
<reference evidence="6" key="1">
    <citation type="submission" date="2018-05" db="EMBL/GenBank/DDBJ databases">
        <title>Draft genome sequence of Stemphylium lycopersici strain CIDEFI 213.</title>
        <authorList>
            <person name="Medina R."/>
            <person name="Franco M.E.E."/>
            <person name="Lucentini C.G."/>
            <person name="Saparrat M.C.N."/>
            <person name="Balatti P.A."/>
        </authorList>
    </citation>
    <scope>NUCLEOTIDE SEQUENCE [LARGE SCALE GENOMIC DNA]</scope>
    <source>
        <strain evidence="6">CIDEFI 213</strain>
    </source>
</reference>
<dbReference type="SUPFAM" id="SSF52540">
    <property type="entry name" value="P-loop containing nucleoside triphosphate hydrolases"/>
    <property type="match status" value="1"/>
</dbReference>
<feature type="region of interest" description="Disordered" evidence="4">
    <location>
        <begin position="1"/>
        <end position="56"/>
    </location>
</feature>
<feature type="compositionally biased region" description="Basic and acidic residues" evidence="4">
    <location>
        <begin position="797"/>
        <end position="807"/>
    </location>
</feature>
<dbReference type="InterPro" id="IPR027417">
    <property type="entry name" value="P-loop_NTPase"/>
</dbReference>
<keyword evidence="2" id="KW-0547">Nucleotide-binding</keyword>
<organism evidence="5 6">
    <name type="scientific">Stemphylium lycopersici</name>
    <name type="common">Tomato gray leaf spot disease fungus</name>
    <name type="synonym">Thyrospora lycopersici</name>
    <dbReference type="NCBI Taxonomy" id="183478"/>
    <lineage>
        <taxon>Eukaryota</taxon>
        <taxon>Fungi</taxon>
        <taxon>Dikarya</taxon>
        <taxon>Ascomycota</taxon>
        <taxon>Pezizomycotina</taxon>
        <taxon>Dothideomycetes</taxon>
        <taxon>Pleosporomycetidae</taxon>
        <taxon>Pleosporales</taxon>
        <taxon>Pleosporineae</taxon>
        <taxon>Pleosporaceae</taxon>
        <taxon>Stemphylium</taxon>
    </lineage>
</organism>
<dbReference type="InterPro" id="IPR006762">
    <property type="entry name" value="Gtr1_RagA"/>
</dbReference>
<dbReference type="GO" id="GO:0005525">
    <property type="term" value="F:GTP binding"/>
    <property type="evidence" value="ECO:0007669"/>
    <property type="project" value="UniProtKB-KW"/>
</dbReference>
<keyword evidence="3" id="KW-0342">GTP-binding</keyword>
<feature type="region of interest" description="Disordered" evidence="4">
    <location>
        <begin position="784"/>
        <end position="813"/>
    </location>
</feature>
<dbReference type="STRING" id="183478.A0A364NFJ2"/>
<dbReference type="AlphaFoldDB" id="A0A364NFJ2"/>
<evidence type="ECO:0000256" key="1">
    <source>
        <dbReference type="ARBA" id="ARBA00007756"/>
    </source>
</evidence>
<dbReference type="Gene3D" id="3.40.50.300">
    <property type="entry name" value="P-loop containing nucleotide triphosphate hydrolases"/>
    <property type="match status" value="1"/>
</dbReference>
<evidence type="ECO:0000313" key="6">
    <source>
        <dbReference type="Proteomes" id="UP000249619"/>
    </source>
</evidence>
<comment type="caution">
    <text evidence="5">The sequence shown here is derived from an EMBL/GenBank/DDBJ whole genome shotgun (WGS) entry which is preliminary data.</text>
</comment>
<gene>
    <name evidence="5" type="ORF">DDE83_000452</name>
</gene>
<dbReference type="FunFam" id="3.40.50.300:FF:000488">
    <property type="entry name" value="Small monomeric GTPase (Gtr1)"/>
    <property type="match status" value="1"/>
</dbReference>
<comment type="similarity">
    <text evidence="1">Belongs to the GTR/RAG GTP-binding protein family.</text>
</comment>
<dbReference type="Pfam" id="PF07958">
    <property type="entry name" value="DUF1688"/>
    <property type="match status" value="1"/>
</dbReference>
<dbReference type="InterPro" id="IPR039397">
    <property type="entry name" value="RagA/B"/>
</dbReference>
<name>A0A364NFJ2_STELY</name>
<dbReference type="Pfam" id="PF04670">
    <property type="entry name" value="Gtr1_RagA"/>
    <property type="match status" value="1"/>
</dbReference>
<dbReference type="EMBL" id="QGDH01000005">
    <property type="protein sequence ID" value="RAR16095.1"/>
    <property type="molecule type" value="Genomic_DNA"/>
</dbReference>
<accession>A0A364NFJ2</accession>
<dbReference type="Gene3D" id="3.30.450.190">
    <property type="match status" value="1"/>
</dbReference>
<evidence type="ECO:0000313" key="5">
    <source>
        <dbReference type="EMBL" id="RAR16095.1"/>
    </source>
</evidence>
<proteinExistence type="inferred from homology"/>
<keyword evidence="6" id="KW-1185">Reference proteome</keyword>
<evidence type="ECO:0000256" key="2">
    <source>
        <dbReference type="ARBA" id="ARBA00022741"/>
    </source>
</evidence>
<dbReference type="Proteomes" id="UP000249619">
    <property type="component" value="Unassembled WGS sequence"/>
</dbReference>
<dbReference type="FunFam" id="3.30.450.190:FF:000007">
    <property type="entry name" value="GTP-binding protein GTR1"/>
    <property type="match status" value="1"/>
</dbReference>
<dbReference type="OrthoDB" id="2153176at2759"/>
<evidence type="ECO:0000256" key="3">
    <source>
        <dbReference type="ARBA" id="ARBA00023134"/>
    </source>
</evidence>
<protein>
    <submittedName>
        <fullName evidence="5">DUF1688-domain-containing protein</fullName>
    </submittedName>
</protein>